<feature type="signal peptide" evidence="1">
    <location>
        <begin position="1"/>
        <end position="20"/>
    </location>
</feature>
<dbReference type="EMBL" id="BAABBI010000003">
    <property type="protein sequence ID" value="GAA3789156.1"/>
    <property type="molecule type" value="Genomic_DNA"/>
</dbReference>
<evidence type="ECO:0000313" key="3">
    <source>
        <dbReference type="Proteomes" id="UP001501456"/>
    </source>
</evidence>
<feature type="chain" id="PRO_5046220437" description="Outer membrane protein beta-barrel domain-containing protein" evidence="1">
    <location>
        <begin position="21"/>
        <end position="171"/>
    </location>
</feature>
<keyword evidence="1" id="KW-0732">Signal</keyword>
<organism evidence="2 3">
    <name type="scientific">Corallibacter vietnamensis</name>
    <dbReference type="NCBI Taxonomy" id="904130"/>
    <lineage>
        <taxon>Bacteria</taxon>
        <taxon>Pseudomonadati</taxon>
        <taxon>Bacteroidota</taxon>
        <taxon>Flavobacteriia</taxon>
        <taxon>Flavobacteriales</taxon>
        <taxon>Flavobacteriaceae</taxon>
        <taxon>Corallibacter</taxon>
    </lineage>
</organism>
<name>A0ABP7HB97_9FLAO</name>
<evidence type="ECO:0000313" key="2">
    <source>
        <dbReference type="EMBL" id="GAA3789156.1"/>
    </source>
</evidence>
<dbReference type="Proteomes" id="UP001501456">
    <property type="component" value="Unassembled WGS sequence"/>
</dbReference>
<protein>
    <recommendedName>
        <fullName evidence="4">Outer membrane protein beta-barrel domain-containing protein</fullName>
    </recommendedName>
</protein>
<comment type="caution">
    <text evidence="2">The sequence shown here is derived from an EMBL/GenBank/DDBJ whole genome shotgun (WGS) entry which is preliminary data.</text>
</comment>
<sequence length="171" mass="19080">MKNIFLVAGALLGFVTFSSAQNISDNAIGLRLGDSDGFGAEISYQRAIFDSNRLEVDFGWRDGKNFDGIKLIGLYQWVWNIEGGFNWYAGAGAGFAALKHDRTRYYGPFLTVVEENKDAFFIAAGNVGIEYNFDFPLQLSLDLRPELGFGDDDLDNNDLDFDIGLGVRYKF</sequence>
<proteinExistence type="predicted"/>
<gene>
    <name evidence="2" type="ORF">GCM10022271_22110</name>
</gene>
<accession>A0ABP7HB97</accession>
<evidence type="ECO:0000256" key="1">
    <source>
        <dbReference type="SAM" id="SignalP"/>
    </source>
</evidence>
<dbReference type="Gene3D" id="2.40.160.20">
    <property type="match status" value="1"/>
</dbReference>
<reference evidence="3" key="1">
    <citation type="journal article" date="2019" name="Int. J. Syst. Evol. Microbiol.">
        <title>The Global Catalogue of Microorganisms (GCM) 10K type strain sequencing project: providing services to taxonomists for standard genome sequencing and annotation.</title>
        <authorList>
            <consortium name="The Broad Institute Genomics Platform"/>
            <consortium name="The Broad Institute Genome Sequencing Center for Infectious Disease"/>
            <person name="Wu L."/>
            <person name="Ma J."/>
        </authorList>
    </citation>
    <scope>NUCLEOTIDE SEQUENCE [LARGE SCALE GENOMIC DNA]</scope>
    <source>
        <strain evidence="3">JCM 17525</strain>
    </source>
</reference>
<dbReference type="SUPFAM" id="SSF56925">
    <property type="entry name" value="OMPA-like"/>
    <property type="match status" value="1"/>
</dbReference>
<dbReference type="RefSeq" id="WP_344730573.1">
    <property type="nucleotide sequence ID" value="NZ_BAABBI010000003.1"/>
</dbReference>
<keyword evidence="3" id="KW-1185">Reference proteome</keyword>
<evidence type="ECO:0008006" key="4">
    <source>
        <dbReference type="Google" id="ProtNLM"/>
    </source>
</evidence>
<dbReference type="InterPro" id="IPR011250">
    <property type="entry name" value="OMP/PagP_B-barrel"/>
</dbReference>